<dbReference type="RefSeq" id="WP_073110500.1">
    <property type="nucleotide sequence ID" value="NZ_FQZY01000031.1"/>
</dbReference>
<dbReference type="GO" id="GO:0030313">
    <property type="term" value="C:cell envelope"/>
    <property type="evidence" value="ECO:0007669"/>
    <property type="project" value="UniProtKB-SubCell"/>
</dbReference>
<keyword evidence="5" id="KW-1133">Transmembrane helix</keyword>
<evidence type="ECO:0000256" key="1">
    <source>
        <dbReference type="ARBA" id="ARBA00004196"/>
    </source>
</evidence>
<comment type="subcellular location">
    <subcellularLocation>
        <location evidence="1">Cell envelope</location>
    </subcellularLocation>
</comment>
<protein>
    <submittedName>
        <fullName evidence="7">RND family efflux transporter, MFP subunit</fullName>
    </submittedName>
</protein>
<evidence type="ECO:0000313" key="8">
    <source>
        <dbReference type="Proteomes" id="UP000184301"/>
    </source>
</evidence>
<dbReference type="EMBL" id="FQZY01000031">
    <property type="protein sequence ID" value="SHK14417.1"/>
    <property type="molecule type" value="Genomic_DNA"/>
</dbReference>
<dbReference type="Gene3D" id="2.40.30.170">
    <property type="match status" value="1"/>
</dbReference>
<feature type="compositionally biased region" description="Polar residues" evidence="4">
    <location>
        <begin position="310"/>
        <end position="324"/>
    </location>
</feature>
<feature type="domain" description="YknX-like C-terminal permuted SH3-like" evidence="6">
    <location>
        <begin position="530"/>
        <end position="595"/>
    </location>
</feature>
<dbReference type="Gene3D" id="6.20.50.140">
    <property type="match status" value="1"/>
</dbReference>
<organism evidence="7 8">
    <name type="scientific">Hespellia stercorisuis DSM 15480</name>
    <dbReference type="NCBI Taxonomy" id="1121950"/>
    <lineage>
        <taxon>Bacteria</taxon>
        <taxon>Bacillati</taxon>
        <taxon>Bacillota</taxon>
        <taxon>Clostridia</taxon>
        <taxon>Lachnospirales</taxon>
        <taxon>Lachnospiraceae</taxon>
        <taxon>Hespellia</taxon>
    </lineage>
</organism>
<feature type="region of interest" description="Disordered" evidence="4">
    <location>
        <begin position="1"/>
        <end position="59"/>
    </location>
</feature>
<evidence type="ECO:0000313" key="7">
    <source>
        <dbReference type="EMBL" id="SHK14417.1"/>
    </source>
</evidence>
<dbReference type="Proteomes" id="UP000184301">
    <property type="component" value="Unassembled WGS sequence"/>
</dbReference>
<evidence type="ECO:0000256" key="5">
    <source>
        <dbReference type="SAM" id="Phobius"/>
    </source>
</evidence>
<gene>
    <name evidence="7" type="ORF">SAMN02745243_02304</name>
</gene>
<dbReference type="OrthoDB" id="1995149at2"/>
<feature type="compositionally biased region" description="Basic and acidic residues" evidence="4">
    <location>
        <begin position="1"/>
        <end position="19"/>
    </location>
</feature>
<dbReference type="PANTHER" id="PTHR32347">
    <property type="entry name" value="EFFLUX SYSTEM COMPONENT YKNX-RELATED"/>
    <property type="match status" value="1"/>
</dbReference>
<feature type="transmembrane region" description="Helical" evidence="5">
    <location>
        <begin position="67"/>
        <end position="87"/>
    </location>
</feature>
<keyword evidence="5" id="KW-0472">Membrane</keyword>
<dbReference type="STRING" id="1121950.SAMN02745243_02304"/>
<feature type="compositionally biased region" description="Acidic residues" evidence="4">
    <location>
        <begin position="41"/>
        <end position="59"/>
    </location>
</feature>
<proteinExistence type="predicted"/>
<dbReference type="AlphaFoldDB" id="A0A1M6Q2R2"/>
<keyword evidence="2 3" id="KW-0175">Coiled coil</keyword>
<feature type="region of interest" description="Disordered" evidence="4">
    <location>
        <begin position="242"/>
        <end position="265"/>
    </location>
</feature>
<keyword evidence="5" id="KW-0812">Transmembrane</keyword>
<feature type="region of interest" description="Disordered" evidence="4">
    <location>
        <begin position="583"/>
        <end position="602"/>
    </location>
</feature>
<keyword evidence="8" id="KW-1185">Reference proteome</keyword>
<evidence type="ECO:0000256" key="4">
    <source>
        <dbReference type="SAM" id="MobiDB-lite"/>
    </source>
</evidence>
<sequence>MFGKRMEKKNTENLEKEALTEEETMAASGSGLETEVSENTRDDEIELDEDFFDMEEEENIPPKKKKLPVWMIIPAVAVIGLACWAINGTAKKTDTTTELSTTKVEQEDIKETYSISGTVGSGKTKVYYSPVNAPVLTLNAKVGTTVKAGDVLVSFDTTNLERDNQKSQMQEQLTRLGNQDTLNQAARAQEKEAQMKAEAQATAQDAANAQKQAAIDAYNAVIDQQNALVDGLNAARTAAEQENIENQENSPAATKAQEQIQENNSQIEIDNARIAIIQQYTEMGEDAYEKSEARKTEKKTFAQLKEESDNLTSDVNQRTIDNRTQQKIVDEHPLSSAANEAYAALQAQYDELGAQIAAAADVMNNISTDVPADNGTTSSAISSEQIQTMQINEDLAAMTTYTAEELVQKGRDGMRAEFDSIVADVKAAAGTDAVQGGEMYTLASLNDMYVTLGVPTADFDKVKTGQPAVITLGDKEYKGTVDSVSQIATANEKGVSTIAARVKITNANGGIIIGVPAKVVISVAEEKNTLVLPNDVVNTNTKGDFVYVIENGTVLEKSVEIGITSDSKIQILKGLEKGDEVVSDTSGNVSEGMKAKAKAASK</sequence>
<evidence type="ECO:0000259" key="6">
    <source>
        <dbReference type="Pfam" id="PF25989"/>
    </source>
</evidence>
<name>A0A1M6Q2R2_9FIRM</name>
<dbReference type="Pfam" id="PF25989">
    <property type="entry name" value="YknX_C"/>
    <property type="match status" value="1"/>
</dbReference>
<dbReference type="PANTHER" id="PTHR32347:SF23">
    <property type="entry name" value="BLL5650 PROTEIN"/>
    <property type="match status" value="1"/>
</dbReference>
<feature type="region of interest" description="Disordered" evidence="4">
    <location>
        <begin position="302"/>
        <end position="324"/>
    </location>
</feature>
<evidence type="ECO:0000256" key="2">
    <source>
        <dbReference type="ARBA" id="ARBA00023054"/>
    </source>
</evidence>
<accession>A0A1M6Q2R2</accession>
<feature type="coiled-coil region" evidence="3">
    <location>
        <begin position="178"/>
        <end position="242"/>
    </location>
</feature>
<evidence type="ECO:0000256" key="3">
    <source>
        <dbReference type="SAM" id="Coils"/>
    </source>
</evidence>
<reference evidence="7 8" key="1">
    <citation type="submission" date="2016-11" db="EMBL/GenBank/DDBJ databases">
        <authorList>
            <person name="Jaros S."/>
            <person name="Januszkiewicz K."/>
            <person name="Wedrychowicz H."/>
        </authorList>
    </citation>
    <scope>NUCLEOTIDE SEQUENCE [LARGE SCALE GENOMIC DNA]</scope>
    <source>
        <strain evidence="7 8">DSM 15480</strain>
    </source>
</reference>
<dbReference type="InterPro" id="IPR050465">
    <property type="entry name" value="UPF0194_transport"/>
</dbReference>
<dbReference type="InterPro" id="IPR058637">
    <property type="entry name" value="YknX-like_C"/>
</dbReference>